<feature type="non-terminal residue" evidence="2">
    <location>
        <position position="1"/>
    </location>
</feature>
<accession>A0A2K3JSP6</accession>
<sequence length="116" mass="13060">GTGVLGMAIPGCAETYEEPQWEKGGRPQLQQDRHQKVRYLKQGDLIAIPPGVPYWTYNYGDTPLIIITLLDTSNKLNQLDRIPRKQSIKKNRVEESTVKNKKKKATTCSVGLIHVS</sequence>
<feature type="domain" description="Cupin type-1" evidence="1">
    <location>
        <begin position="1"/>
        <end position="84"/>
    </location>
</feature>
<gene>
    <name evidence="2" type="primary">legumin B</name>
    <name evidence="2" type="ORF">L195_g058506</name>
</gene>
<dbReference type="Pfam" id="PF00190">
    <property type="entry name" value="Cupin_1"/>
    <property type="match status" value="1"/>
</dbReference>
<organism evidence="2 3">
    <name type="scientific">Trifolium pratense</name>
    <name type="common">Red clover</name>
    <dbReference type="NCBI Taxonomy" id="57577"/>
    <lineage>
        <taxon>Eukaryota</taxon>
        <taxon>Viridiplantae</taxon>
        <taxon>Streptophyta</taxon>
        <taxon>Embryophyta</taxon>
        <taxon>Tracheophyta</taxon>
        <taxon>Spermatophyta</taxon>
        <taxon>Magnoliopsida</taxon>
        <taxon>eudicotyledons</taxon>
        <taxon>Gunneridae</taxon>
        <taxon>Pentapetalae</taxon>
        <taxon>rosids</taxon>
        <taxon>fabids</taxon>
        <taxon>Fabales</taxon>
        <taxon>Fabaceae</taxon>
        <taxon>Papilionoideae</taxon>
        <taxon>50 kb inversion clade</taxon>
        <taxon>NPAAA clade</taxon>
        <taxon>Hologalegina</taxon>
        <taxon>IRL clade</taxon>
        <taxon>Trifolieae</taxon>
        <taxon>Trifolium</taxon>
    </lineage>
</organism>
<dbReference type="Gene3D" id="2.60.120.10">
    <property type="entry name" value="Jelly Rolls"/>
    <property type="match status" value="1"/>
</dbReference>
<dbReference type="InterPro" id="IPR006045">
    <property type="entry name" value="Cupin_1"/>
</dbReference>
<evidence type="ECO:0000313" key="3">
    <source>
        <dbReference type="Proteomes" id="UP000236291"/>
    </source>
</evidence>
<dbReference type="EMBL" id="ASHM01122033">
    <property type="protein sequence ID" value="PNX57057.1"/>
    <property type="molecule type" value="Genomic_DNA"/>
</dbReference>
<reference evidence="2 3" key="1">
    <citation type="journal article" date="2014" name="Am. J. Bot.">
        <title>Genome assembly and annotation for red clover (Trifolium pratense; Fabaceae).</title>
        <authorList>
            <person name="Istvanek J."/>
            <person name="Jaros M."/>
            <person name="Krenek A."/>
            <person name="Repkova J."/>
        </authorList>
    </citation>
    <scope>NUCLEOTIDE SEQUENCE [LARGE SCALE GENOMIC DNA]</scope>
    <source>
        <strain evidence="3">cv. Tatra</strain>
        <tissue evidence="2">Young leaves</tissue>
    </source>
</reference>
<dbReference type="AlphaFoldDB" id="A0A2K3JSP6"/>
<protein>
    <submittedName>
        <fullName evidence="2">Legumin B</fullName>
    </submittedName>
</protein>
<evidence type="ECO:0000313" key="2">
    <source>
        <dbReference type="EMBL" id="PNX57057.1"/>
    </source>
</evidence>
<dbReference type="SUPFAM" id="SSF51182">
    <property type="entry name" value="RmlC-like cupins"/>
    <property type="match status" value="1"/>
</dbReference>
<dbReference type="ExpressionAtlas" id="A0A2K3JSP6">
    <property type="expression patterns" value="baseline"/>
</dbReference>
<reference evidence="2 3" key="2">
    <citation type="journal article" date="2017" name="Front. Plant Sci.">
        <title>Gene Classification and Mining of Molecular Markers Useful in Red Clover (Trifolium pratense) Breeding.</title>
        <authorList>
            <person name="Istvanek J."/>
            <person name="Dluhosova J."/>
            <person name="Dluhos P."/>
            <person name="Patkova L."/>
            <person name="Nedelnik J."/>
            <person name="Repkova J."/>
        </authorList>
    </citation>
    <scope>NUCLEOTIDE SEQUENCE [LARGE SCALE GENOMIC DNA]</scope>
    <source>
        <strain evidence="3">cv. Tatra</strain>
        <tissue evidence="2">Young leaves</tissue>
    </source>
</reference>
<evidence type="ECO:0000259" key="1">
    <source>
        <dbReference type="Pfam" id="PF00190"/>
    </source>
</evidence>
<dbReference type="Proteomes" id="UP000236291">
    <property type="component" value="Unassembled WGS sequence"/>
</dbReference>
<dbReference type="InterPro" id="IPR014710">
    <property type="entry name" value="RmlC-like_jellyroll"/>
</dbReference>
<name>A0A2K3JSP6_TRIPR</name>
<comment type="caution">
    <text evidence="2">The sequence shown here is derived from an EMBL/GenBank/DDBJ whole genome shotgun (WGS) entry which is preliminary data.</text>
</comment>
<dbReference type="STRING" id="57577.A0A2K3JSP6"/>
<dbReference type="InterPro" id="IPR011051">
    <property type="entry name" value="RmlC_Cupin_sf"/>
</dbReference>
<proteinExistence type="predicted"/>